<keyword evidence="6" id="KW-1185">Reference proteome</keyword>
<comment type="caution">
    <text evidence="5">The sequence shown here is derived from an EMBL/GenBank/DDBJ whole genome shotgun (WGS) entry which is preliminary data.</text>
</comment>
<feature type="domain" description="HotDog ACOT-type" evidence="4">
    <location>
        <begin position="9"/>
        <end position="121"/>
    </location>
</feature>
<name>A0A4R5CA72_9FLAO</name>
<dbReference type="CDD" id="cd03442">
    <property type="entry name" value="BFIT_BACH"/>
    <property type="match status" value="1"/>
</dbReference>
<dbReference type="SUPFAM" id="SSF54637">
    <property type="entry name" value="Thioesterase/thiol ester dehydrase-isomerase"/>
    <property type="match status" value="1"/>
</dbReference>
<dbReference type="Pfam" id="PF03061">
    <property type="entry name" value="4HBT"/>
    <property type="match status" value="1"/>
</dbReference>
<comment type="similarity">
    <text evidence="1">Belongs to the acyl coenzyme A hydrolase family.</text>
</comment>
<dbReference type="AlphaFoldDB" id="A0A4R5CA72"/>
<sequence length="182" mass="20089">MKTRFKTVKSSHISISELMLPSHTNFSGKIHGGFILSLLDQIAFACASRFSENYCVTASVDTVNFLKPIEVGELVTMKASVNYVGHSSMIVGIRVEAENIRTGAVKHCNSSYFTMVAIGDDGKKAMVPGLILNNLKEVSRFQHGVRQLALKKEKEYQKSVATFGSIESILSSKDYHVKVELE</sequence>
<dbReference type="Gene3D" id="3.10.129.10">
    <property type="entry name" value="Hotdog Thioesterase"/>
    <property type="match status" value="1"/>
</dbReference>
<dbReference type="EMBL" id="SMFK01000007">
    <property type="protein sequence ID" value="TDD96215.1"/>
    <property type="molecule type" value="Genomic_DNA"/>
</dbReference>
<evidence type="ECO:0000256" key="1">
    <source>
        <dbReference type="ARBA" id="ARBA00010458"/>
    </source>
</evidence>
<dbReference type="GO" id="GO:0052816">
    <property type="term" value="F:long-chain fatty acyl-CoA hydrolase activity"/>
    <property type="evidence" value="ECO:0007669"/>
    <property type="project" value="TreeGrafter"/>
</dbReference>
<reference evidence="5 6" key="1">
    <citation type="submission" date="2019-03" db="EMBL/GenBank/DDBJ databases">
        <title>Flavobacterium AR-3-4 sp. nov. isolated from arctic soil.</title>
        <authorList>
            <person name="Chaudhary D.K."/>
        </authorList>
    </citation>
    <scope>NUCLEOTIDE SEQUENCE [LARGE SCALE GENOMIC DNA]</scope>
    <source>
        <strain evidence="5 6">AR-3-4</strain>
    </source>
</reference>
<accession>A0A4R5CA72</accession>
<dbReference type="InterPro" id="IPR033120">
    <property type="entry name" value="HOTDOG_ACOT"/>
</dbReference>
<organism evidence="5 6">
    <name type="scientific">Flavobacterium cellulosilyticum</name>
    <dbReference type="NCBI Taxonomy" id="2541731"/>
    <lineage>
        <taxon>Bacteria</taxon>
        <taxon>Pseudomonadati</taxon>
        <taxon>Bacteroidota</taxon>
        <taxon>Flavobacteriia</taxon>
        <taxon>Flavobacteriales</taxon>
        <taxon>Flavobacteriaceae</taxon>
        <taxon>Flavobacterium</taxon>
    </lineage>
</organism>
<dbReference type="OrthoDB" id="9801856at2"/>
<evidence type="ECO:0000256" key="2">
    <source>
        <dbReference type="ARBA" id="ARBA00022801"/>
    </source>
</evidence>
<keyword evidence="2 3" id="KW-0378">Hydrolase</keyword>
<dbReference type="InterPro" id="IPR029069">
    <property type="entry name" value="HotDog_dom_sf"/>
</dbReference>
<evidence type="ECO:0000313" key="5">
    <source>
        <dbReference type="EMBL" id="TDD96215.1"/>
    </source>
</evidence>
<dbReference type="PANTHER" id="PTHR11049:SF16">
    <property type="entry name" value="PROTEIN VDLD"/>
    <property type="match status" value="1"/>
</dbReference>
<dbReference type="PANTHER" id="PTHR11049">
    <property type="entry name" value="ACYL COENZYME A THIOESTER HYDROLASE"/>
    <property type="match status" value="1"/>
</dbReference>
<dbReference type="GO" id="GO:0006637">
    <property type="term" value="P:acyl-CoA metabolic process"/>
    <property type="evidence" value="ECO:0007669"/>
    <property type="project" value="TreeGrafter"/>
</dbReference>
<dbReference type="InterPro" id="IPR040170">
    <property type="entry name" value="Cytosol_ACT"/>
</dbReference>
<gene>
    <name evidence="5" type="ORF">E0F76_12015</name>
</gene>
<evidence type="ECO:0000313" key="6">
    <source>
        <dbReference type="Proteomes" id="UP000295479"/>
    </source>
</evidence>
<dbReference type="PROSITE" id="PS51770">
    <property type="entry name" value="HOTDOG_ACOT"/>
    <property type="match status" value="1"/>
</dbReference>
<dbReference type="GO" id="GO:0005829">
    <property type="term" value="C:cytosol"/>
    <property type="evidence" value="ECO:0007669"/>
    <property type="project" value="TreeGrafter"/>
</dbReference>
<protein>
    <submittedName>
        <fullName evidence="5">Acyl-CoA thioesterase</fullName>
    </submittedName>
</protein>
<dbReference type="Proteomes" id="UP000295479">
    <property type="component" value="Unassembled WGS sequence"/>
</dbReference>
<evidence type="ECO:0000259" key="4">
    <source>
        <dbReference type="PROSITE" id="PS51770"/>
    </source>
</evidence>
<dbReference type="InterPro" id="IPR006683">
    <property type="entry name" value="Thioestr_dom"/>
</dbReference>
<proteinExistence type="inferred from homology"/>
<dbReference type="RefSeq" id="WP_132006182.1">
    <property type="nucleotide sequence ID" value="NZ_SMFK01000007.1"/>
</dbReference>
<evidence type="ECO:0000256" key="3">
    <source>
        <dbReference type="PROSITE-ProRule" id="PRU01106"/>
    </source>
</evidence>